<proteinExistence type="predicted"/>
<evidence type="ECO:0000313" key="1">
    <source>
        <dbReference type="EMBL" id="MFC0677483.1"/>
    </source>
</evidence>
<gene>
    <name evidence="1" type="ORF">ACFFGH_06420</name>
</gene>
<reference evidence="1 2" key="1">
    <citation type="submission" date="2024-09" db="EMBL/GenBank/DDBJ databases">
        <authorList>
            <person name="Sun Q."/>
            <person name="Mori K."/>
        </authorList>
    </citation>
    <scope>NUCLEOTIDE SEQUENCE [LARGE SCALE GENOMIC DNA]</scope>
    <source>
        <strain evidence="1 2">KCTC 23076</strain>
    </source>
</reference>
<sequence length="65" mass="7564">MNDLFPKPPKRMCQPKKDVLRDQLVLAADEIVRLRALRALLAGDGRQPSAIKPRRVPRLRHWKAR</sequence>
<organism evidence="1 2">
    <name type="scientific">Lysobacter korlensis</name>
    <dbReference type="NCBI Taxonomy" id="553636"/>
    <lineage>
        <taxon>Bacteria</taxon>
        <taxon>Pseudomonadati</taxon>
        <taxon>Pseudomonadota</taxon>
        <taxon>Gammaproteobacteria</taxon>
        <taxon>Lysobacterales</taxon>
        <taxon>Lysobacteraceae</taxon>
        <taxon>Lysobacter</taxon>
    </lineage>
</organism>
<comment type="caution">
    <text evidence="1">The sequence shown here is derived from an EMBL/GenBank/DDBJ whole genome shotgun (WGS) entry which is preliminary data.</text>
</comment>
<protein>
    <recommendedName>
        <fullName evidence="3">Transposase</fullName>
    </recommendedName>
</protein>
<dbReference type="RefSeq" id="WP_386666034.1">
    <property type="nucleotide sequence ID" value="NZ_JBHLTG010000001.1"/>
</dbReference>
<evidence type="ECO:0008006" key="3">
    <source>
        <dbReference type="Google" id="ProtNLM"/>
    </source>
</evidence>
<dbReference type="Proteomes" id="UP001589896">
    <property type="component" value="Unassembled WGS sequence"/>
</dbReference>
<name>A0ABV6RNG7_9GAMM</name>
<keyword evidence="2" id="KW-1185">Reference proteome</keyword>
<dbReference type="EMBL" id="JBHLTG010000001">
    <property type="protein sequence ID" value="MFC0677483.1"/>
    <property type="molecule type" value="Genomic_DNA"/>
</dbReference>
<evidence type="ECO:0000313" key="2">
    <source>
        <dbReference type="Proteomes" id="UP001589896"/>
    </source>
</evidence>
<accession>A0ABV6RNG7</accession>